<evidence type="ECO:0000313" key="3">
    <source>
        <dbReference type="Proteomes" id="UP000007364"/>
    </source>
</evidence>
<dbReference type="SUPFAM" id="SSF51391">
    <property type="entry name" value="Thiamin phosphate synthase"/>
    <property type="match status" value="1"/>
</dbReference>
<dbReference type="InterPro" id="IPR036206">
    <property type="entry name" value="ThiamineP_synth_sf"/>
</dbReference>
<name>K2PZ88_9FLAO</name>
<dbReference type="Proteomes" id="UP000007364">
    <property type="component" value="Unassembled WGS sequence"/>
</dbReference>
<dbReference type="RefSeq" id="WP_008992810.1">
    <property type="nucleotide sequence ID" value="NZ_AMSG01000038.1"/>
</dbReference>
<dbReference type="GO" id="GO:0009228">
    <property type="term" value="P:thiamine biosynthetic process"/>
    <property type="evidence" value="ECO:0007669"/>
    <property type="project" value="UniProtKB-KW"/>
</dbReference>
<feature type="domain" description="Thiamine phosphate synthase/TenI" evidence="1">
    <location>
        <begin position="4"/>
        <end position="167"/>
    </location>
</feature>
<gene>
    <name evidence="2" type="ORF">I215_14938</name>
</gene>
<organism evidence="2 3">
    <name type="scientific">Galbibacter marinus</name>
    <dbReference type="NCBI Taxonomy" id="555500"/>
    <lineage>
        <taxon>Bacteria</taxon>
        <taxon>Pseudomonadati</taxon>
        <taxon>Bacteroidota</taxon>
        <taxon>Flavobacteriia</taxon>
        <taxon>Flavobacteriales</taxon>
        <taxon>Flavobacteriaceae</taxon>
        <taxon>Galbibacter</taxon>
    </lineage>
</organism>
<comment type="caution">
    <text evidence="2">The sequence shown here is derived from an EMBL/GenBank/DDBJ whole genome shotgun (WGS) entry which is preliminary data.</text>
</comment>
<dbReference type="OrthoDB" id="194683at2"/>
<dbReference type="eggNOG" id="COG0352">
    <property type="taxonomic scope" value="Bacteria"/>
</dbReference>
<dbReference type="InterPro" id="IPR022998">
    <property type="entry name" value="ThiamineP_synth_TenI"/>
</dbReference>
<sequence length="191" mass="21905">MFLLITAQNNVEDETRILEQATAFDNCFIHVRKPDFTLEQMQQWLNQFSNRTIQKMVLHQHHHLCADFPLKGIHFKESEKNNVGKVERPSELTISAAFHDPFQACWQSRYNYAVLSPVFDSISKTHLKGKSFQIRNSFNPIIALGGITTKNMKVACDLGYNGIAVLGSVWLSNEPLRAFKDIVKTYQKVYG</sequence>
<dbReference type="STRING" id="555500.I215_14938"/>
<reference evidence="2 3" key="1">
    <citation type="journal article" date="2012" name="J. Bacteriol.">
        <title>Genome Sequence of Galbibacter marinum Type Strain ck-I2-15.</title>
        <authorList>
            <person name="Lai Q."/>
            <person name="Li C."/>
            <person name="Shao Z."/>
        </authorList>
    </citation>
    <scope>NUCLEOTIDE SEQUENCE [LARGE SCALE GENOMIC DNA]</scope>
    <source>
        <strain evidence="3">ck-I2-15</strain>
    </source>
</reference>
<keyword evidence="3" id="KW-1185">Reference proteome</keyword>
<dbReference type="PATRIC" id="fig|555500.3.peg.3071"/>
<accession>K2PZ88</accession>
<dbReference type="EMBL" id="AMSG01000038">
    <property type="protein sequence ID" value="EKF53946.1"/>
    <property type="molecule type" value="Genomic_DNA"/>
</dbReference>
<evidence type="ECO:0000259" key="1">
    <source>
        <dbReference type="Pfam" id="PF02581"/>
    </source>
</evidence>
<dbReference type="CDD" id="cd00564">
    <property type="entry name" value="TMP_TenI"/>
    <property type="match status" value="1"/>
</dbReference>
<protein>
    <submittedName>
        <fullName evidence="2">Thiamine monophosphate synthase</fullName>
    </submittedName>
</protein>
<dbReference type="AlphaFoldDB" id="K2PZ88"/>
<proteinExistence type="predicted"/>
<dbReference type="InterPro" id="IPR013785">
    <property type="entry name" value="Aldolase_TIM"/>
</dbReference>
<dbReference type="Pfam" id="PF02581">
    <property type="entry name" value="TMP-TENI"/>
    <property type="match status" value="1"/>
</dbReference>
<evidence type="ECO:0000313" key="2">
    <source>
        <dbReference type="EMBL" id="EKF53946.1"/>
    </source>
</evidence>
<dbReference type="Gene3D" id="3.20.20.70">
    <property type="entry name" value="Aldolase class I"/>
    <property type="match status" value="1"/>
</dbReference>